<evidence type="ECO:0000313" key="3">
    <source>
        <dbReference type="Proteomes" id="UP001172159"/>
    </source>
</evidence>
<dbReference type="EMBL" id="JAUKTV010000003">
    <property type="protein sequence ID" value="KAK0742119.1"/>
    <property type="molecule type" value="Genomic_DNA"/>
</dbReference>
<evidence type="ECO:0000313" key="2">
    <source>
        <dbReference type="EMBL" id="KAK0742119.1"/>
    </source>
</evidence>
<accession>A0AA40EML1</accession>
<name>A0AA40EML1_9PEZI</name>
<dbReference type="Proteomes" id="UP001172159">
    <property type="component" value="Unassembled WGS sequence"/>
</dbReference>
<proteinExistence type="predicted"/>
<protein>
    <submittedName>
        <fullName evidence="2">Uncharacterized protein</fullName>
    </submittedName>
</protein>
<comment type="caution">
    <text evidence="2">The sequence shown here is derived from an EMBL/GenBank/DDBJ whole genome shotgun (WGS) entry which is preliminary data.</text>
</comment>
<sequence>MMRVRRAELKGEVSSMHISERSKPEVGVPNANGKIKGFGSGYGYSHNYLRDCKHCWQRIYRAARQQRLA</sequence>
<feature type="compositionally biased region" description="Basic and acidic residues" evidence="1">
    <location>
        <begin position="1"/>
        <end position="11"/>
    </location>
</feature>
<feature type="region of interest" description="Disordered" evidence="1">
    <location>
        <begin position="1"/>
        <end position="30"/>
    </location>
</feature>
<reference evidence="2" key="1">
    <citation type="submission" date="2023-06" db="EMBL/GenBank/DDBJ databases">
        <title>Genome-scale phylogeny and comparative genomics of the fungal order Sordariales.</title>
        <authorList>
            <consortium name="Lawrence Berkeley National Laboratory"/>
            <person name="Hensen N."/>
            <person name="Bonometti L."/>
            <person name="Westerberg I."/>
            <person name="Brannstrom I.O."/>
            <person name="Guillou S."/>
            <person name="Cros-Aarteil S."/>
            <person name="Calhoun S."/>
            <person name="Haridas S."/>
            <person name="Kuo A."/>
            <person name="Mondo S."/>
            <person name="Pangilinan J."/>
            <person name="Riley R."/>
            <person name="Labutti K."/>
            <person name="Andreopoulos B."/>
            <person name="Lipzen A."/>
            <person name="Chen C."/>
            <person name="Yanf M."/>
            <person name="Daum C."/>
            <person name="Ng V."/>
            <person name="Clum A."/>
            <person name="Steindorff A."/>
            <person name="Ohm R."/>
            <person name="Martin F."/>
            <person name="Silar P."/>
            <person name="Natvig D."/>
            <person name="Lalanne C."/>
            <person name="Gautier V."/>
            <person name="Ament-Velasquez S.L."/>
            <person name="Kruys A."/>
            <person name="Hutchinson M.I."/>
            <person name="Powell A.J."/>
            <person name="Barry K."/>
            <person name="Miller A.N."/>
            <person name="Grigoriev I.V."/>
            <person name="Debuchy R."/>
            <person name="Gladieux P."/>
            <person name="Thoren M.H."/>
            <person name="Johannesson H."/>
        </authorList>
    </citation>
    <scope>NUCLEOTIDE SEQUENCE</scope>
    <source>
        <strain evidence="2">CBS 540.89</strain>
    </source>
</reference>
<organism evidence="2 3">
    <name type="scientific">Apiosordaria backusii</name>
    <dbReference type="NCBI Taxonomy" id="314023"/>
    <lineage>
        <taxon>Eukaryota</taxon>
        <taxon>Fungi</taxon>
        <taxon>Dikarya</taxon>
        <taxon>Ascomycota</taxon>
        <taxon>Pezizomycotina</taxon>
        <taxon>Sordariomycetes</taxon>
        <taxon>Sordariomycetidae</taxon>
        <taxon>Sordariales</taxon>
        <taxon>Lasiosphaeriaceae</taxon>
        <taxon>Apiosordaria</taxon>
    </lineage>
</organism>
<keyword evidence="3" id="KW-1185">Reference proteome</keyword>
<gene>
    <name evidence="2" type="ORF">B0T21DRAFT_360652</name>
</gene>
<evidence type="ECO:0000256" key="1">
    <source>
        <dbReference type="SAM" id="MobiDB-lite"/>
    </source>
</evidence>
<dbReference type="AlphaFoldDB" id="A0AA40EML1"/>